<gene>
    <name evidence="1" type="ORF">SVIM_LOCUS409352</name>
</gene>
<dbReference type="EMBL" id="CAADRP010001929">
    <property type="protein sequence ID" value="VFU56803.1"/>
    <property type="molecule type" value="Genomic_DNA"/>
</dbReference>
<accession>A0A6N2MQY3</accession>
<proteinExistence type="predicted"/>
<evidence type="ECO:0000313" key="1">
    <source>
        <dbReference type="EMBL" id="VFU56803.1"/>
    </source>
</evidence>
<dbReference type="AlphaFoldDB" id="A0A6N2MQY3"/>
<organism evidence="1">
    <name type="scientific">Salix viminalis</name>
    <name type="common">Common osier</name>
    <name type="synonym">Basket willow</name>
    <dbReference type="NCBI Taxonomy" id="40686"/>
    <lineage>
        <taxon>Eukaryota</taxon>
        <taxon>Viridiplantae</taxon>
        <taxon>Streptophyta</taxon>
        <taxon>Embryophyta</taxon>
        <taxon>Tracheophyta</taxon>
        <taxon>Spermatophyta</taxon>
        <taxon>Magnoliopsida</taxon>
        <taxon>eudicotyledons</taxon>
        <taxon>Gunneridae</taxon>
        <taxon>Pentapetalae</taxon>
        <taxon>rosids</taxon>
        <taxon>fabids</taxon>
        <taxon>Malpighiales</taxon>
        <taxon>Salicaceae</taxon>
        <taxon>Saliceae</taxon>
        <taxon>Salix</taxon>
    </lineage>
</organism>
<sequence length="75" mass="8823">MQFLILFLENRSSKPFCTDTRTLLMLWGARQLLNQLNGLRILKQTIILFLGKDCLGSYGMQNWCNRSHHILQLKE</sequence>
<reference evidence="1" key="1">
    <citation type="submission" date="2019-03" db="EMBL/GenBank/DDBJ databases">
        <authorList>
            <person name="Mank J."/>
            <person name="Almeida P."/>
        </authorList>
    </citation>
    <scope>NUCLEOTIDE SEQUENCE</scope>
    <source>
        <strain evidence="1">78183</strain>
    </source>
</reference>
<protein>
    <submittedName>
        <fullName evidence="1">Uncharacterized protein</fullName>
    </submittedName>
</protein>
<name>A0A6N2MQY3_SALVM</name>